<sequence>MEMASSAANGSGSTTSHSGVVGNTLPSLFVSDHNGGSSLVNSKDLDGLIAMNDSALSQQIEFILQEAPMEHDDNDINDHLDNERSANIETVSSVNSNPTIKLQNPPNIIVTSASEFPRAHVTSDGAATIAATQAMAQHHLLNGRRIIIQTTQTSNMIKEEEADPELNDENLQDIEEEEQAAEAEENQMQLQHSDIKMEQDDNVEQEFIRTGINYISTPTITAHHTQLHGAQPQQIVLPAGSIVGTTTTGRTLTVPVSEALAQLQRRPVYISNAMGGMTGATFVRMPAVISRSPMTVLNVVQQGVPGSGPTQLILQATPVSNTGTQMTVVTSSPSAANTMPTLPPVSTGITEAVAVTSTPPTIMPALTATPTQSISPSTASSSPLSSSGHVASSTVVATTAAAAATTSSAAKSSTTTQATTNGSANTNSTSSGTTTGNYQCFSCVEEFESKELYDIHCSGHANNMKCAICNMVLKSLKNYEKHCLRCKPYECQICGRVVRFRPNFIKHMRVHTGQQSERHKYKCDVCHKEFMSFEYFKVHKKIHNENVNLTCEICGKVFSALASLRGHSKLHSGVKLHKCDVCGKGFGQRYNLKIHARTHTGDFPFECKVCKKKLHTQSSLQTHMQVHQRDQNSQATNTGKNEKNAASNSTASTSAATTATIVKLESQPKDDGPSTSGMQRHLQKQLLEDMDDDNSGMSDSMQGVGNISRIVSTSSLSTVGVGAHNMQTTTAEDSSNESSNASHELKQQQLRQQPLLVTPTRTIVIKNYMQNEQSVGLAQPQSQHQTNVIQSNNQSGSSTLQQQLLRKTPIIHSTGGAGTLSSALASVVQQIGTSPSPSPSSSSTSCSSSVVVSKSGAPLSLASTAIGTSTIRSTRNHLSPFNSSLTSSSSQHHHRALQRNNNHRNHNNNNNHRRRHPTHLDDDDDDDLDDFVDSTHSHHRTSSLRVNGQHFDDDDDDEKSSPSLATAAIIKVEPNLYSSGSGDNSNEMLIKEEVMFEDSAHHSPHSPPSSKFRMSNFDSDLDQHVDLNHTLPPYGNLFDPHSIPDTIPVQLYPDDDDDFRLDHSSLGPLHQTSSSTTDGDFIKKEWVYGAGSSYTMNGKFGDDSDALCDSANFIYD</sequence>
<evidence type="ECO:0000256" key="5">
    <source>
        <dbReference type="ARBA" id="ARBA00023015"/>
    </source>
</evidence>
<feature type="compositionally biased region" description="Polar residues" evidence="10">
    <location>
        <begin position="620"/>
        <end position="639"/>
    </location>
</feature>
<keyword evidence="6" id="KW-0804">Transcription</keyword>
<dbReference type="GO" id="GO:0001227">
    <property type="term" value="F:DNA-binding transcription repressor activity, RNA polymerase II-specific"/>
    <property type="evidence" value="ECO:0007669"/>
    <property type="project" value="TreeGrafter"/>
</dbReference>
<keyword evidence="3" id="KW-0677">Repeat</keyword>
<evidence type="ECO:0000256" key="10">
    <source>
        <dbReference type="SAM" id="MobiDB-lite"/>
    </source>
</evidence>
<dbReference type="Pfam" id="PF00096">
    <property type="entry name" value="zf-C2H2"/>
    <property type="match status" value="3"/>
</dbReference>
<dbReference type="PROSITE" id="PS00028">
    <property type="entry name" value="ZINC_FINGER_C2H2_1"/>
    <property type="match status" value="6"/>
</dbReference>
<evidence type="ECO:0000256" key="7">
    <source>
        <dbReference type="ARBA" id="ARBA00023242"/>
    </source>
</evidence>
<dbReference type="SUPFAM" id="SSF57667">
    <property type="entry name" value="beta-beta-alpha zinc fingers"/>
    <property type="match status" value="3"/>
</dbReference>
<evidence type="ECO:0000256" key="2">
    <source>
        <dbReference type="ARBA" id="ARBA00022723"/>
    </source>
</evidence>
<keyword evidence="4" id="KW-0862">Zinc</keyword>
<dbReference type="Gene3D" id="3.30.160.60">
    <property type="entry name" value="Classic Zinc Finger"/>
    <property type="match status" value="4"/>
</dbReference>
<dbReference type="FunFam" id="3.30.160.60:FF:002131">
    <property type="entry name" value="Zinc finger protein 112"/>
    <property type="match status" value="1"/>
</dbReference>
<feature type="compositionally biased region" description="Low complexity" evidence="10">
    <location>
        <begin position="644"/>
        <end position="657"/>
    </location>
</feature>
<dbReference type="PANTHER" id="PTHR24399:SF23">
    <property type="entry name" value="C2H2-TYPE DOMAIN-CONTAINING PROTEIN"/>
    <property type="match status" value="1"/>
</dbReference>
<feature type="region of interest" description="Disordered" evidence="10">
    <location>
        <begin position="406"/>
        <end position="433"/>
    </location>
</feature>
<proteinExistence type="predicted"/>
<keyword evidence="2" id="KW-0479">Metal-binding</keyword>
<reference evidence="12" key="1">
    <citation type="submission" date="2014-11" db="EMBL/GenBank/DDBJ databases">
        <authorList>
            <person name="Geib S."/>
        </authorList>
    </citation>
    <scope>NUCLEOTIDE SEQUENCE</scope>
</reference>
<evidence type="ECO:0000256" key="9">
    <source>
        <dbReference type="SAM" id="Coils"/>
    </source>
</evidence>
<feature type="compositionally biased region" description="Basic residues" evidence="10">
    <location>
        <begin position="891"/>
        <end position="917"/>
    </location>
</feature>
<evidence type="ECO:0000259" key="11">
    <source>
        <dbReference type="PROSITE" id="PS50157"/>
    </source>
</evidence>
<protein>
    <submittedName>
        <fullName evidence="12">Zinc finger protein 112 homolog</fullName>
    </submittedName>
</protein>
<feature type="domain" description="C2H2-type" evidence="11">
    <location>
        <begin position="549"/>
        <end position="576"/>
    </location>
</feature>
<accession>A0A0A1XKN6</accession>
<feature type="region of interest" description="Disordered" evidence="10">
    <location>
        <begin position="620"/>
        <end position="657"/>
    </location>
</feature>
<feature type="compositionally biased region" description="Polar residues" evidence="10">
    <location>
        <begin position="775"/>
        <end position="789"/>
    </location>
</feature>
<dbReference type="OrthoDB" id="6155966at2759"/>
<dbReference type="GO" id="GO:0008270">
    <property type="term" value="F:zinc ion binding"/>
    <property type="evidence" value="ECO:0007669"/>
    <property type="project" value="UniProtKB-KW"/>
</dbReference>
<feature type="compositionally biased region" description="Low complexity" evidence="10">
    <location>
        <begin position="368"/>
        <end position="389"/>
    </location>
</feature>
<dbReference type="SMART" id="SM00355">
    <property type="entry name" value="ZnF_C2H2"/>
    <property type="match status" value="7"/>
</dbReference>
<feature type="compositionally biased region" description="Low complexity" evidence="10">
    <location>
        <begin position="877"/>
        <end position="890"/>
    </location>
</feature>
<feature type="region of interest" description="Disordered" evidence="10">
    <location>
        <begin position="361"/>
        <end position="389"/>
    </location>
</feature>
<dbReference type="GO" id="GO:0005654">
    <property type="term" value="C:nucleoplasm"/>
    <property type="evidence" value="ECO:0007669"/>
    <property type="project" value="TreeGrafter"/>
</dbReference>
<keyword evidence="5" id="KW-0805">Transcription regulation</keyword>
<evidence type="ECO:0000313" key="12">
    <source>
        <dbReference type="EMBL" id="JAD11512.1"/>
    </source>
</evidence>
<keyword evidence="9" id="KW-0175">Coiled coil</keyword>
<feature type="region of interest" description="Disordered" evidence="10">
    <location>
        <begin position="934"/>
        <end position="961"/>
    </location>
</feature>
<feature type="domain" description="C2H2-type" evidence="11">
    <location>
        <begin position="577"/>
        <end position="604"/>
    </location>
</feature>
<dbReference type="PANTHER" id="PTHR24399">
    <property type="entry name" value="ZINC FINGER AND BTB DOMAIN-CONTAINING"/>
    <property type="match status" value="1"/>
</dbReference>
<keyword evidence="8" id="KW-0863">Zinc-finger</keyword>
<dbReference type="FunFam" id="3.30.160.60:FF:002286">
    <property type="entry name" value="Zinc finger protein 112"/>
    <property type="match status" value="1"/>
</dbReference>
<dbReference type="AlphaFoldDB" id="A0A0A1XKN6"/>
<evidence type="ECO:0000256" key="6">
    <source>
        <dbReference type="ARBA" id="ARBA00023163"/>
    </source>
</evidence>
<organism evidence="12">
    <name type="scientific">Zeugodacus cucurbitae</name>
    <name type="common">Melon fruit fly</name>
    <name type="synonym">Bactrocera cucurbitae</name>
    <dbReference type="NCBI Taxonomy" id="28588"/>
    <lineage>
        <taxon>Eukaryota</taxon>
        <taxon>Metazoa</taxon>
        <taxon>Ecdysozoa</taxon>
        <taxon>Arthropoda</taxon>
        <taxon>Hexapoda</taxon>
        <taxon>Insecta</taxon>
        <taxon>Pterygota</taxon>
        <taxon>Neoptera</taxon>
        <taxon>Endopterygota</taxon>
        <taxon>Diptera</taxon>
        <taxon>Brachycera</taxon>
        <taxon>Muscomorpha</taxon>
        <taxon>Tephritoidea</taxon>
        <taxon>Tephritidae</taxon>
        <taxon>Zeugodacus</taxon>
        <taxon>Zeugodacus</taxon>
    </lineage>
</organism>
<keyword evidence="7" id="KW-0539">Nucleus</keyword>
<evidence type="ECO:0000256" key="1">
    <source>
        <dbReference type="ARBA" id="ARBA00004123"/>
    </source>
</evidence>
<dbReference type="GO" id="GO:0000978">
    <property type="term" value="F:RNA polymerase II cis-regulatory region sequence-specific DNA binding"/>
    <property type="evidence" value="ECO:0007669"/>
    <property type="project" value="TreeGrafter"/>
</dbReference>
<feature type="compositionally biased region" description="Low complexity" evidence="10">
    <location>
        <begin position="790"/>
        <end position="801"/>
    </location>
</feature>
<name>A0A0A1XKN6_ZEUCU</name>
<evidence type="ECO:0000256" key="4">
    <source>
        <dbReference type="ARBA" id="ARBA00022833"/>
    </source>
</evidence>
<dbReference type="EMBL" id="GBXI01002780">
    <property type="protein sequence ID" value="JAD11512.1"/>
    <property type="molecule type" value="Transcribed_RNA"/>
</dbReference>
<feature type="domain" description="C2H2-type" evidence="11">
    <location>
        <begin position="605"/>
        <end position="632"/>
    </location>
</feature>
<reference evidence="12" key="2">
    <citation type="journal article" date="2015" name="Gigascience">
        <title>Reconstructing a comprehensive transcriptome assembly of a white-pupal translocated strain of the pest fruit fly Bactrocera cucurbitae.</title>
        <authorList>
            <person name="Sim S.B."/>
            <person name="Calla B."/>
            <person name="Hall B."/>
            <person name="DeRego T."/>
            <person name="Geib S.M."/>
        </authorList>
    </citation>
    <scope>NUCLEOTIDE SEQUENCE</scope>
</reference>
<feature type="region of interest" description="Disordered" evidence="10">
    <location>
        <begin position="874"/>
        <end position="922"/>
    </location>
</feature>
<feature type="region of interest" description="Disordered" evidence="10">
    <location>
        <begin position="775"/>
        <end position="801"/>
    </location>
</feature>
<dbReference type="InterPro" id="IPR013087">
    <property type="entry name" value="Znf_C2H2_type"/>
</dbReference>
<feature type="region of interest" description="Disordered" evidence="10">
    <location>
        <begin position="729"/>
        <end position="753"/>
    </location>
</feature>
<dbReference type="PROSITE" id="PS50157">
    <property type="entry name" value="ZINC_FINGER_C2H2_2"/>
    <property type="match status" value="5"/>
</dbReference>
<dbReference type="Pfam" id="PF13912">
    <property type="entry name" value="zf-C2H2_6"/>
    <property type="match status" value="1"/>
</dbReference>
<feature type="domain" description="C2H2-type" evidence="11">
    <location>
        <begin position="489"/>
        <end position="516"/>
    </location>
</feature>
<gene>
    <name evidence="12" type="primary">ZFP112_4</name>
    <name evidence="12" type="ORF">g.11701</name>
</gene>
<feature type="coiled-coil region" evidence="9">
    <location>
        <begin position="166"/>
        <end position="194"/>
    </location>
</feature>
<comment type="subcellular location">
    <subcellularLocation>
        <location evidence="1">Nucleus</location>
    </subcellularLocation>
</comment>
<evidence type="ECO:0000256" key="3">
    <source>
        <dbReference type="ARBA" id="ARBA00022737"/>
    </source>
</evidence>
<feature type="domain" description="C2H2-type" evidence="11">
    <location>
        <begin position="521"/>
        <end position="548"/>
    </location>
</feature>
<evidence type="ECO:0000256" key="8">
    <source>
        <dbReference type="PROSITE-ProRule" id="PRU00042"/>
    </source>
</evidence>
<dbReference type="FunFam" id="3.30.160.60:FF:002640">
    <property type="entry name" value="Uncharacterized protein, isoform B"/>
    <property type="match status" value="1"/>
</dbReference>
<dbReference type="InterPro" id="IPR036236">
    <property type="entry name" value="Znf_C2H2_sf"/>
</dbReference>